<proteinExistence type="predicted"/>
<dbReference type="GO" id="GO:0004497">
    <property type="term" value="F:monooxygenase activity"/>
    <property type="evidence" value="ECO:0007669"/>
    <property type="project" value="UniProtKB-KW"/>
</dbReference>
<sequence length="232" mass="25961">MAATVGGMIYELRRYTLHPGARDTLIELFDREFVTSQQERGIRVVGQFRELDDPDRFTWIRAFPDMESRLRSLTEFYSGPVWQQHRDAANATMIDSDDVLLLRPIGQEITEGADASPDALITATICLLTAPLTAESERTVTDRVQPLLAAAGAEPFALFTTEYSENTFPALPVRTGEHALVWLTRFENAGEHETVSTRLAAMAPWRAALDELGLLGDPMELRLTPTDRSLLR</sequence>
<dbReference type="Pfam" id="PF07978">
    <property type="entry name" value="NIPSNAP"/>
    <property type="match status" value="1"/>
</dbReference>
<feature type="domain" description="NIPSNAP" evidence="1">
    <location>
        <begin position="10"/>
        <end position="104"/>
    </location>
</feature>
<dbReference type="AlphaFoldDB" id="A0A841BYA5"/>
<protein>
    <submittedName>
        <fullName evidence="2">Quinol monooxygenase YgiN</fullName>
    </submittedName>
</protein>
<evidence type="ECO:0000313" key="3">
    <source>
        <dbReference type="Proteomes" id="UP000587527"/>
    </source>
</evidence>
<accession>A0A841BYA5</accession>
<name>A0A841BYA5_9ACTN</name>
<dbReference type="SUPFAM" id="SSF54909">
    <property type="entry name" value="Dimeric alpha+beta barrel"/>
    <property type="match status" value="1"/>
</dbReference>
<reference evidence="2 3" key="1">
    <citation type="submission" date="2020-08" db="EMBL/GenBank/DDBJ databases">
        <title>Sequencing the genomes of 1000 actinobacteria strains.</title>
        <authorList>
            <person name="Klenk H.-P."/>
        </authorList>
    </citation>
    <scope>NUCLEOTIDE SEQUENCE [LARGE SCALE GENOMIC DNA]</scope>
    <source>
        <strain evidence="2 3">DSM 45362</strain>
    </source>
</reference>
<keyword evidence="2" id="KW-0560">Oxidoreductase</keyword>
<dbReference type="Proteomes" id="UP000587527">
    <property type="component" value="Unassembled WGS sequence"/>
</dbReference>
<gene>
    <name evidence="2" type="ORF">F4553_005892</name>
</gene>
<dbReference type="InterPro" id="IPR011008">
    <property type="entry name" value="Dimeric_a/b-barrel"/>
</dbReference>
<keyword evidence="3" id="KW-1185">Reference proteome</keyword>
<dbReference type="Gene3D" id="3.30.70.100">
    <property type="match status" value="1"/>
</dbReference>
<dbReference type="InterPro" id="IPR012577">
    <property type="entry name" value="NIPSNAP"/>
</dbReference>
<evidence type="ECO:0000313" key="2">
    <source>
        <dbReference type="EMBL" id="MBB5872458.1"/>
    </source>
</evidence>
<keyword evidence="2" id="KW-0503">Monooxygenase</keyword>
<evidence type="ECO:0000259" key="1">
    <source>
        <dbReference type="Pfam" id="PF07978"/>
    </source>
</evidence>
<dbReference type="RefSeq" id="WP_246467509.1">
    <property type="nucleotide sequence ID" value="NZ_JACHMN010000003.1"/>
</dbReference>
<dbReference type="EMBL" id="JACHMN010000003">
    <property type="protein sequence ID" value="MBB5872458.1"/>
    <property type="molecule type" value="Genomic_DNA"/>
</dbReference>
<comment type="caution">
    <text evidence="2">The sequence shown here is derived from an EMBL/GenBank/DDBJ whole genome shotgun (WGS) entry which is preliminary data.</text>
</comment>
<organism evidence="2 3">
    <name type="scientific">Allocatelliglobosispora scoriae</name>
    <dbReference type="NCBI Taxonomy" id="643052"/>
    <lineage>
        <taxon>Bacteria</taxon>
        <taxon>Bacillati</taxon>
        <taxon>Actinomycetota</taxon>
        <taxon>Actinomycetes</taxon>
        <taxon>Micromonosporales</taxon>
        <taxon>Micromonosporaceae</taxon>
        <taxon>Allocatelliglobosispora</taxon>
    </lineage>
</organism>